<dbReference type="SUPFAM" id="SSF46689">
    <property type="entry name" value="Homeodomain-like"/>
    <property type="match status" value="1"/>
</dbReference>
<dbReference type="InterPro" id="IPR009057">
    <property type="entry name" value="Homeodomain-like_sf"/>
</dbReference>
<dbReference type="PROSITE" id="PS01124">
    <property type="entry name" value="HTH_ARAC_FAMILY_2"/>
    <property type="match status" value="1"/>
</dbReference>
<evidence type="ECO:0000259" key="4">
    <source>
        <dbReference type="PROSITE" id="PS01124"/>
    </source>
</evidence>
<gene>
    <name evidence="5" type="ORF">ACFQ2O_08715</name>
</gene>
<evidence type="ECO:0000256" key="2">
    <source>
        <dbReference type="ARBA" id="ARBA00023125"/>
    </source>
</evidence>
<reference evidence="6" key="1">
    <citation type="journal article" date="2019" name="Int. J. Syst. Evol. Microbiol.">
        <title>The Global Catalogue of Microorganisms (GCM) 10K type strain sequencing project: providing services to taxonomists for standard genome sequencing and annotation.</title>
        <authorList>
            <consortium name="The Broad Institute Genomics Platform"/>
            <consortium name="The Broad Institute Genome Sequencing Center for Infectious Disease"/>
            <person name="Wu L."/>
            <person name="Ma J."/>
        </authorList>
    </citation>
    <scope>NUCLEOTIDE SEQUENCE [LARGE SCALE GENOMIC DNA]</scope>
    <source>
        <strain evidence="6">JCM 31319</strain>
    </source>
</reference>
<dbReference type="InterPro" id="IPR018060">
    <property type="entry name" value="HTH_AraC"/>
</dbReference>
<keyword evidence="2" id="KW-0238">DNA-binding</keyword>
<dbReference type="PANTHER" id="PTHR46796:SF13">
    <property type="entry name" value="HTH-TYPE TRANSCRIPTIONAL ACTIVATOR RHAS"/>
    <property type="match status" value="1"/>
</dbReference>
<comment type="caution">
    <text evidence="5">The sequence shown here is derived from an EMBL/GenBank/DDBJ whole genome shotgun (WGS) entry which is preliminary data.</text>
</comment>
<proteinExistence type="predicted"/>
<keyword evidence="1" id="KW-0805">Transcription regulation</keyword>
<keyword evidence="6" id="KW-1185">Reference proteome</keyword>
<evidence type="ECO:0000313" key="5">
    <source>
        <dbReference type="EMBL" id="MFD1186283.1"/>
    </source>
</evidence>
<organism evidence="5 6">
    <name type="scientific">Pontibacter rugosus</name>
    <dbReference type="NCBI Taxonomy" id="1745966"/>
    <lineage>
        <taxon>Bacteria</taxon>
        <taxon>Pseudomonadati</taxon>
        <taxon>Bacteroidota</taxon>
        <taxon>Cytophagia</taxon>
        <taxon>Cytophagales</taxon>
        <taxon>Hymenobacteraceae</taxon>
        <taxon>Pontibacter</taxon>
    </lineage>
</organism>
<dbReference type="RefSeq" id="WP_377525811.1">
    <property type="nucleotide sequence ID" value="NZ_JBHTLD010000061.1"/>
</dbReference>
<evidence type="ECO:0000256" key="1">
    <source>
        <dbReference type="ARBA" id="ARBA00023015"/>
    </source>
</evidence>
<dbReference type="EMBL" id="JBHTLD010000061">
    <property type="protein sequence ID" value="MFD1186283.1"/>
    <property type="molecule type" value="Genomic_DNA"/>
</dbReference>
<dbReference type="Pfam" id="PF12833">
    <property type="entry name" value="HTH_18"/>
    <property type="match status" value="1"/>
</dbReference>
<feature type="domain" description="HTH araC/xylS-type" evidence="4">
    <location>
        <begin position="172"/>
        <end position="263"/>
    </location>
</feature>
<sequence>MDFTSFCPLAPTLEPYIDYYYIQRYDDKDTQLRYQCFPHLNNSLSLFSRAGFYFDEAGSHVQYSASGKPLALLTVIRKAPLWVHHSGPLNKVAIVFKPLGLSAFTEQPVGLLAPNFVAAVDPFCGALDALQARVFSVADPVQLVNLLDDFFLSLLNPKPQCLLESLHAAVINLDAPLSLHLVAEQHGISRRHMYRLFQQHFACSPEVYRQIARFRQVLQLATNPEDKQTLTALAHATRHTDQSHWNKQCRKWTGYSPKNLLHTGTNLGQKDTFWCLDFEKREL</sequence>
<dbReference type="Gene3D" id="1.10.10.60">
    <property type="entry name" value="Homeodomain-like"/>
    <property type="match status" value="1"/>
</dbReference>
<name>A0ABW3SN23_9BACT</name>
<dbReference type="SMART" id="SM00342">
    <property type="entry name" value="HTH_ARAC"/>
    <property type="match status" value="1"/>
</dbReference>
<keyword evidence="3" id="KW-0804">Transcription</keyword>
<evidence type="ECO:0000313" key="6">
    <source>
        <dbReference type="Proteomes" id="UP001597094"/>
    </source>
</evidence>
<dbReference type="InterPro" id="IPR050204">
    <property type="entry name" value="AraC_XylS_family_regulators"/>
</dbReference>
<evidence type="ECO:0000256" key="3">
    <source>
        <dbReference type="ARBA" id="ARBA00023163"/>
    </source>
</evidence>
<protein>
    <submittedName>
        <fullName evidence="5">Helix-turn-helix domain-containing protein</fullName>
    </submittedName>
</protein>
<dbReference type="Proteomes" id="UP001597094">
    <property type="component" value="Unassembled WGS sequence"/>
</dbReference>
<dbReference type="PANTHER" id="PTHR46796">
    <property type="entry name" value="HTH-TYPE TRANSCRIPTIONAL ACTIVATOR RHAS-RELATED"/>
    <property type="match status" value="1"/>
</dbReference>
<accession>A0ABW3SN23</accession>